<name>A0A1R4JCA9_9ACTN</name>
<gene>
    <name evidence="1" type="ORF">FM114_06815</name>
</gene>
<sequence length="42" mass="4286">MVATGARAAAPACDGPTCAADCARRSDRPLLLVSWPSRAGSR</sequence>
<proteinExistence type="predicted"/>
<evidence type="ECO:0000313" key="1">
    <source>
        <dbReference type="EMBL" id="SJN29740.1"/>
    </source>
</evidence>
<dbReference type="Proteomes" id="UP000188342">
    <property type="component" value="Unassembled WGS sequence"/>
</dbReference>
<protein>
    <submittedName>
        <fullName evidence="1">Uncharacterized protein</fullName>
    </submittedName>
</protein>
<dbReference type="AlphaFoldDB" id="A0A1R4JCA9"/>
<keyword evidence="2" id="KW-1185">Reference proteome</keyword>
<dbReference type="EMBL" id="FUKQ01000025">
    <property type="protein sequence ID" value="SJN29740.1"/>
    <property type="molecule type" value="Genomic_DNA"/>
</dbReference>
<reference evidence="1 2" key="1">
    <citation type="submission" date="2017-02" db="EMBL/GenBank/DDBJ databases">
        <authorList>
            <person name="Peterson S.W."/>
        </authorList>
    </citation>
    <scope>NUCLEOTIDE SEQUENCE [LARGE SCALE GENOMIC DNA]</scope>
    <source>
        <strain evidence="1 2">LSP_Lj1</strain>
    </source>
</reference>
<dbReference type="STRING" id="1255658.FM114_06815"/>
<accession>A0A1R4JCA9</accession>
<organism evidence="1 2">
    <name type="scientific">Luteococcus japonicus LSP_Lj1</name>
    <dbReference type="NCBI Taxonomy" id="1255658"/>
    <lineage>
        <taxon>Bacteria</taxon>
        <taxon>Bacillati</taxon>
        <taxon>Actinomycetota</taxon>
        <taxon>Actinomycetes</taxon>
        <taxon>Propionibacteriales</taxon>
        <taxon>Propionibacteriaceae</taxon>
        <taxon>Luteococcus</taxon>
    </lineage>
</organism>
<evidence type="ECO:0000313" key="2">
    <source>
        <dbReference type="Proteomes" id="UP000188342"/>
    </source>
</evidence>